<dbReference type="GO" id="GO:0016491">
    <property type="term" value="F:oxidoreductase activity"/>
    <property type="evidence" value="ECO:0007669"/>
    <property type="project" value="UniProtKB-KW"/>
</dbReference>
<reference evidence="2" key="1">
    <citation type="submission" date="2018-06" db="EMBL/GenBank/DDBJ databases">
        <authorList>
            <person name="Zhirakovskaya E."/>
        </authorList>
    </citation>
    <scope>NUCLEOTIDE SEQUENCE</scope>
</reference>
<dbReference type="PRINTS" id="PR00081">
    <property type="entry name" value="GDHRDH"/>
</dbReference>
<accession>A0A3B0V6Y1</accession>
<dbReference type="SUPFAM" id="SSF51735">
    <property type="entry name" value="NAD(P)-binding Rossmann-fold domains"/>
    <property type="match status" value="1"/>
</dbReference>
<name>A0A3B0V6Y1_9ZZZZ</name>
<gene>
    <name evidence="2" type="ORF">MNBD_CHLOROFLEXI01-1768</name>
</gene>
<sequence>MSQAMNNPDKIMTDKICLVTGANAGIGKITASSLAKMGATVIMVARSKARGEAALADVRQASGSSDVHLLLGDLSSQASIRELAKTFKANYSQLHVLVNNAGAMFKDRQLSADGLEMTFALNHMGYFLLTDLLLDVLKASAPARIVNVSSDAHRNGRINFDDLQMEQTYRSFAAYSHSKLANMLYTYELARRLEGSDVTANTLHPGVVATQFGKGQGLMGWLFKIIRPFLLSPEQGAATQIYLASSPEVEGVSGNYYDKKKAVKSSKVSYDTAVAQRLWQVSEELISVGQ</sequence>
<dbReference type="InterPro" id="IPR036291">
    <property type="entry name" value="NAD(P)-bd_dom_sf"/>
</dbReference>
<keyword evidence="1 2" id="KW-0560">Oxidoreductase</keyword>
<dbReference type="PANTHER" id="PTHR43157:SF31">
    <property type="entry name" value="PHOSPHATIDYLINOSITOL-GLYCAN BIOSYNTHESIS CLASS F PROTEIN"/>
    <property type="match status" value="1"/>
</dbReference>
<dbReference type="CDD" id="cd05327">
    <property type="entry name" value="retinol-DH_like_SDR_c_like"/>
    <property type="match status" value="1"/>
</dbReference>
<evidence type="ECO:0000313" key="2">
    <source>
        <dbReference type="EMBL" id="VAW39358.1"/>
    </source>
</evidence>
<dbReference type="Gene3D" id="3.40.50.720">
    <property type="entry name" value="NAD(P)-binding Rossmann-like Domain"/>
    <property type="match status" value="1"/>
</dbReference>
<protein>
    <submittedName>
        <fullName evidence="2">Retinol dehydrogenase 13</fullName>
        <ecNumber evidence="2">1.1.1.-</ecNumber>
    </submittedName>
</protein>
<dbReference type="EMBL" id="UOEU01000741">
    <property type="protein sequence ID" value="VAW39358.1"/>
    <property type="molecule type" value="Genomic_DNA"/>
</dbReference>
<evidence type="ECO:0000256" key="1">
    <source>
        <dbReference type="ARBA" id="ARBA00023002"/>
    </source>
</evidence>
<organism evidence="2">
    <name type="scientific">hydrothermal vent metagenome</name>
    <dbReference type="NCBI Taxonomy" id="652676"/>
    <lineage>
        <taxon>unclassified sequences</taxon>
        <taxon>metagenomes</taxon>
        <taxon>ecological metagenomes</taxon>
    </lineage>
</organism>
<proteinExistence type="predicted"/>
<dbReference type="PRINTS" id="PR00080">
    <property type="entry name" value="SDRFAMILY"/>
</dbReference>
<dbReference type="Pfam" id="PF00106">
    <property type="entry name" value="adh_short"/>
    <property type="match status" value="1"/>
</dbReference>
<dbReference type="AlphaFoldDB" id="A0A3B0V6Y1"/>
<dbReference type="InterPro" id="IPR002347">
    <property type="entry name" value="SDR_fam"/>
</dbReference>
<dbReference type="PANTHER" id="PTHR43157">
    <property type="entry name" value="PHOSPHATIDYLINOSITOL-GLYCAN BIOSYNTHESIS CLASS F PROTEIN-RELATED"/>
    <property type="match status" value="1"/>
</dbReference>
<dbReference type="EC" id="1.1.1.-" evidence="2"/>